<gene>
    <name evidence="12" type="ORF">HP397_06075</name>
</gene>
<keyword evidence="5 9" id="KW-0521">NADP</keyword>
<dbReference type="GO" id="GO:0015940">
    <property type="term" value="P:pantothenate biosynthetic process"/>
    <property type="evidence" value="ECO:0007669"/>
    <property type="project" value="UniProtKB-UniPathway"/>
</dbReference>
<comment type="similarity">
    <text evidence="2 9">Belongs to the ketopantoate reductase family.</text>
</comment>
<comment type="caution">
    <text evidence="12">The sequence shown here is derived from an EMBL/GenBank/DDBJ whole genome shotgun (WGS) entry which is preliminary data.</text>
</comment>
<dbReference type="Pfam" id="PF02558">
    <property type="entry name" value="ApbA"/>
    <property type="match status" value="1"/>
</dbReference>
<keyword evidence="13" id="KW-1185">Reference proteome</keyword>
<evidence type="ECO:0000313" key="13">
    <source>
        <dbReference type="Proteomes" id="UP000526184"/>
    </source>
</evidence>
<organism evidence="12 13">
    <name type="scientific">Streptobacillus felis</name>
    <dbReference type="NCBI Taxonomy" id="1384509"/>
    <lineage>
        <taxon>Bacteria</taxon>
        <taxon>Fusobacteriati</taxon>
        <taxon>Fusobacteriota</taxon>
        <taxon>Fusobacteriia</taxon>
        <taxon>Fusobacteriales</taxon>
        <taxon>Leptotrichiaceae</taxon>
        <taxon>Streptobacillus</taxon>
    </lineage>
</organism>
<dbReference type="NCBIfam" id="TIGR00745">
    <property type="entry name" value="apbA_panE"/>
    <property type="match status" value="1"/>
</dbReference>
<name>A0A7Z0PGZ3_9FUSO</name>
<dbReference type="Gene3D" id="1.10.1040.10">
    <property type="entry name" value="N-(1-d-carboxylethyl)-l-norvaline Dehydrogenase, domain 2"/>
    <property type="match status" value="1"/>
</dbReference>
<dbReference type="InterPro" id="IPR050838">
    <property type="entry name" value="Ketopantoate_reductase"/>
</dbReference>
<evidence type="ECO:0000259" key="11">
    <source>
        <dbReference type="Pfam" id="PF08546"/>
    </source>
</evidence>
<dbReference type="InterPro" id="IPR013332">
    <property type="entry name" value="KPR_N"/>
</dbReference>
<dbReference type="SUPFAM" id="SSF48179">
    <property type="entry name" value="6-phosphogluconate dehydrogenase C-terminal domain-like"/>
    <property type="match status" value="1"/>
</dbReference>
<evidence type="ECO:0000256" key="5">
    <source>
        <dbReference type="ARBA" id="ARBA00022857"/>
    </source>
</evidence>
<evidence type="ECO:0000256" key="2">
    <source>
        <dbReference type="ARBA" id="ARBA00007870"/>
    </source>
</evidence>
<evidence type="ECO:0000256" key="9">
    <source>
        <dbReference type="RuleBase" id="RU362068"/>
    </source>
</evidence>
<evidence type="ECO:0000256" key="8">
    <source>
        <dbReference type="ARBA" id="ARBA00048793"/>
    </source>
</evidence>
<dbReference type="UniPathway" id="UPA00028">
    <property type="reaction ID" value="UER00004"/>
</dbReference>
<dbReference type="Pfam" id="PF08546">
    <property type="entry name" value="ApbA_C"/>
    <property type="match status" value="1"/>
</dbReference>
<dbReference type="GO" id="GO:0008677">
    <property type="term" value="F:2-dehydropantoate 2-reductase activity"/>
    <property type="evidence" value="ECO:0007669"/>
    <property type="project" value="UniProtKB-EC"/>
</dbReference>
<dbReference type="NCBIfam" id="NF005088">
    <property type="entry name" value="PRK06522.1-2"/>
    <property type="match status" value="1"/>
</dbReference>
<evidence type="ECO:0000256" key="1">
    <source>
        <dbReference type="ARBA" id="ARBA00004994"/>
    </source>
</evidence>
<proteinExistence type="inferred from homology"/>
<dbReference type="PANTHER" id="PTHR43765">
    <property type="entry name" value="2-DEHYDROPANTOATE 2-REDUCTASE-RELATED"/>
    <property type="match status" value="1"/>
</dbReference>
<keyword evidence="6 9" id="KW-0560">Oxidoreductase</keyword>
<evidence type="ECO:0000256" key="3">
    <source>
        <dbReference type="ARBA" id="ARBA00013014"/>
    </source>
</evidence>
<evidence type="ECO:0000256" key="6">
    <source>
        <dbReference type="ARBA" id="ARBA00023002"/>
    </source>
</evidence>
<dbReference type="GO" id="GO:0005737">
    <property type="term" value="C:cytoplasm"/>
    <property type="evidence" value="ECO:0007669"/>
    <property type="project" value="TreeGrafter"/>
</dbReference>
<feature type="domain" description="Ketopantoate reductase N-terminal" evidence="10">
    <location>
        <begin position="3"/>
        <end position="149"/>
    </location>
</feature>
<dbReference type="InterPro" id="IPR036291">
    <property type="entry name" value="NAD(P)-bd_dom_sf"/>
</dbReference>
<dbReference type="GO" id="GO:0050661">
    <property type="term" value="F:NADP binding"/>
    <property type="evidence" value="ECO:0007669"/>
    <property type="project" value="TreeGrafter"/>
</dbReference>
<dbReference type="Gene3D" id="3.40.50.720">
    <property type="entry name" value="NAD(P)-binding Rossmann-like Domain"/>
    <property type="match status" value="1"/>
</dbReference>
<dbReference type="InterPro" id="IPR003710">
    <property type="entry name" value="ApbA"/>
</dbReference>
<accession>A0A7Z0PGZ3</accession>
<dbReference type="PANTHER" id="PTHR43765:SF2">
    <property type="entry name" value="2-DEHYDROPANTOATE 2-REDUCTASE"/>
    <property type="match status" value="1"/>
</dbReference>
<feature type="domain" description="Ketopantoate reductase C-terminal" evidence="11">
    <location>
        <begin position="178"/>
        <end position="305"/>
    </location>
</feature>
<comment type="pathway">
    <text evidence="1 9">Cofactor biosynthesis; (R)-pantothenate biosynthesis; (R)-pantoate from 3-methyl-2-oxobutanoate: step 2/2.</text>
</comment>
<evidence type="ECO:0000259" key="10">
    <source>
        <dbReference type="Pfam" id="PF02558"/>
    </source>
</evidence>
<evidence type="ECO:0000256" key="4">
    <source>
        <dbReference type="ARBA" id="ARBA00019465"/>
    </source>
</evidence>
<dbReference type="Proteomes" id="UP000526184">
    <property type="component" value="Unassembled WGS sequence"/>
</dbReference>
<dbReference type="AlphaFoldDB" id="A0A7Z0PGZ3"/>
<reference evidence="12 13" key="1">
    <citation type="submission" date="2020-05" db="EMBL/GenBank/DDBJ databases">
        <title>Streptobacillus felis strain LHL191014123.</title>
        <authorList>
            <person name="Fawzy A."/>
            <person name="Rau J."/>
            <person name="Risse K."/>
            <person name="Schauerte N."/>
            <person name="Geiger C."/>
            <person name="Blom J."/>
            <person name="Imirzalioglu C."/>
            <person name="Falgenhauer J."/>
            <person name="Bach A."/>
            <person name="Herden C."/>
            <person name="Eisenberg T."/>
        </authorList>
    </citation>
    <scope>NUCLEOTIDE SEQUENCE [LARGE SCALE GENOMIC DNA]</scope>
    <source>
        <strain evidence="12 13">LHL191014123</strain>
    </source>
</reference>
<dbReference type="SUPFAM" id="SSF51735">
    <property type="entry name" value="NAD(P)-binding Rossmann-fold domains"/>
    <property type="match status" value="1"/>
</dbReference>
<dbReference type="InterPro" id="IPR013328">
    <property type="entry name" value="6PGD_dom2"/>
</dbReference>
<evidence type="ECO:0000313" key="12">
    <source>
        <dbReference type="EMBL" id="NYV28367.1"/>
    </source>
</evidence>
<sequence>MKVIIAGTGAMGATYGSMLKKSGNEVIFLDLWQENIDAINKNGISFKNIGVEETIEGKAYLPSSYNESADLIIVFTKSMQLKEMLNDIRHLISEKTSVLCLLNGLGHIDTLKEFVKPEQILMGVTVLTAGMKGPGIFEVTNYGKTEIQNIVEEGKENALKVVECINNSGLPTVYSEDILFSIWRKACINGTMNACCALLDCNMLQLGKIEKSRELLGKIVEEFAAVAKKEGTTLNVEEITNLVCWFTTEEFQGVKHYPSMHQDLIQKRRLTEIDYLNGYVSRKGKEYGLDTSFCDLITILVHGRESVLIGG</sequence>
<dbReference type="RefSeq" id="WP_180136333.1">
    <property type="nucleotide sequence ID" value="NZ_JABMKT010000038.1"/>
</dbReference>
<dbReference type="EC" id="1.1.1.169" evidence="3 9"/>
<comment type="catalytic activity">
    <reaction evidence="8 9">
        <text>(R)-pantoate + NADP(+) = 2-dehydropantoate + NADPH + H(+)</text>
        <dbReference type="Rhea" id="RHEA:16233"/>
        <dbReference type="ChEBI" id="CHEBI:11561"/>
        <dbReference type="ChEBI" id="CHEBI:15378"/>
        <dbReference type="ChEBI" id="CHEBI:15980"/>
        <dbReference type="ChEBI" id="CHEBI:57783"/>
        <dbReference type="ChEBI" id="CHEBI:58349"/>
        <dbReference type="EC" id="1.1.1.169"/>
    </reaction>
</comment>
<keyword evidence="9" id="KW-0566">Pantothenate biosynthesis</keyword>
<protein>
    <recommendedName>
        <fullName evidence="4 9">2-dehydropantoate 2-reductase</fullName>
        <ecNumber evidence="3 9">1.1.1.169</ecNumber>
    </recommendedName>
    <alternativeName>
        <fullName evidence="7 9">Ketopantoate reductase</fullName>
    </alternativeName>
</protein>
<dbReference type="EMBL" id="JABMKT010000038">
    <property type="protein sequence ID" value="NYV28367.1"/>
    <property type="molecule type" value="Genomic_DNA"/>
</dbReference>
<dbReference type="InterPro" id="IPR013752">
    <property type="entry name" value="KPA_reductase"/>
</dbReference>
<comment type="function">
    <text evidence="9">Catalyzes the NADPH-dependent reduction of ketopantoate into pantoic acid.</text>
</comment>
<evidence type="ECO:0000256" key="7">
    <source>
        <dbReference type="ARBA" id="ARBA00032024"/>
    </source>
</evidence>
<dbReference type="InterPro" id="IPR008927">
    <property type="entry name" value="6-PGluconate_DH-like_C_sf"/>
</dbReference>